<dbReference type="EMBL" id="VSSQ01111419">
    <property type="protein sequence ID" value="MPN48786.1"/>
    <property type="molecule type" value="Genomic_DNA"/>
</dbReference>
<reference evidence="1" key="1">
    <citation type="submission" date="2019-08" db="EMBL/GenBank/DDBJ databases">
        <authorList>
            <person name="Kucharzyk K."/>
            <person name="Murdoch R.W."/>
            <person name="Higgins S."/>
            <person name="Loffler F."/>
        </authorList>
    </citation>
    <scope>NUCLEOTIDE SEQUENCE</scope>
</reference>
<accession>A0A645ICZ6</accession>
<proteinExistence type="predicted"/>
<comment type="caution">
    <text evidence="1">The sequence shown here is derived from an EMBL/GenBank/DDBJ whole genome shotgun (WGS) entry which is preliminary data.</text>
</comment>
<gene>
    <name evidence="1" type="ORF">SDC9_196398</name>
</gene>
<evidence type="ECO:0000313" key="1">
    <source>
        <dbReference type="EMBL" id="MPN48786.1"/>
    </source>
</evidence>
<sequence length="61" mass="6920">MVFSCNLRNFLQINDLHLRVCDDLQKNRTGIFVNILFNRVDVGQIAKTGFDAESSQCSGKE</sequence>
<name>A0A645ICZ6_9ZZZZ</name>
<dbReference type="AlphaFoldDB" id="A0A645ICZ6"/>
<organism evidence="1">
    <name type="scientific">bioreactor metagenome</name>
    <dbReference type="NCBI Taxonomy" id="1076179"/>
    <lineage>
        <taxon>unclassified sequences</taxon>
        <taxon>metagenomes</taxon>
        <taxon>ecological metagenomes</taxon>
    </lineage>
</organism>
<protein>
    <submittedName>
        <fullName evidence="1">Uncharacterized protein</fullName>
    </submittedName>
</protein>